<dbReference type="OrthoDB" id="6628970at2"/>
<reference evidence="2 4" key="2">
    <citation type="submission" date="2018-11" db="EMBL/GenBank/DDBJ databases">
        <title>Genome sequences of Brenneria nigrifluens and Brenneria rubrifaciens.</title>
        <authorList>
            <person name="Poret-Peterson A.T."/>
            <person name="McClean A.E."/>
            <person name="Kluepfel D.A."/>
        </authorList>
    </citation>
    <scope>NUCLEOTIDE SEQUENCE [LARGE SCALE GENOMIC DNA]</scope>
    <source>
        <strain evidence="2 4">ATCC 13028</strain>
    </source>
</reference>
<evidence type="ECO:0000313" key="1">
    <source>
        <dbReference type="EMBL" id="PWC23803.1"/>
    </source>
</evidence>
<sequence length="136" mass="14625">MSAINMPTSPAFKMALLRHYIASAFIEAMTAQHGQAVYVLNGSRIPLTADKVAINIIRHLEAPYIDQFGCDMGQPMVAQTLYEMLEPGFMREAVRLSAYGYLCLSAVYAEIANGATDGELPPGAVVETLTAGGKVQ</sequence>
<proteinExistence type="predicted"/>
<dbReference type="Proteomes" id="UP000295985">
    <property type="component" value="Unassembled WGS sequence"/>
</dbReference>
<gene>
    <name evidence="1" type="ORF">DDT54_13125</name>
    <name evidence="2" type="ORF">EH206_06675</name>
</gene>
<accession>A0A2U1UQ47</accession>
<name>A0A2U1UQ47_9GAMM</name>
<keyword evidence="4" id="KW-1185">Reference proteome</keyword>
<organism evidence="1 3">
    <name type="scientific">Brenneria nigrifluens DSM 30175 = ATCC 13028</name>
    <dbReference type="NCBI Taxonomy" id="1121120"/>
    <lineage>
        <taxon>Bacteria</taxon>
        <taxon>Pseudomonadati</taxon>
        <taxon>Pseudomonadota</taxon>
        <taxon>Gammaproteobacteria</taxon>
        <taxon>Enterobacterales</taxon>
        <taxon>Pectobacteriaceae</taxon>
        <taxon>Brenneria</taxon>
    </lineage>
</organism>
<evidence type="ECO:0000313" key="3">
    <source>
        <dbReference type="Proteomes" id="UP000295985"/>
    </source>
</evidence>
<dbReference type="Proteomes" id="UP000303847">
    <property type="component" value="Chromosome"/>
</dbReference>
<dbReference type="EMBL" id="QDKK01000019">
    <property type="protein sequence ID" value="PWC23803.1"/>
    <property type="molecule type" value="Genomic_DNA"/>
</dbReference>
<protein>
    <submittedName>
        <fullName evidence="1">Uncharacterized protein</fullName>
    </submittedName>
</protein>
<dbReference type="RefSeq" id="WP_009112019.1">
    <property type="nucleotide sequence ID" value="NZ_CP034036.1"/>
</dbReference>
<evidence type="ECO:0000313" key="4">
    <source>
        <dbReference type="Proteomes" id="UP000303847"/>
    </source>
</evidence>
<dbReference type="AlphaFoldDB" id="A0A2U1UQ47"/>
<dbReference type="EMBL" id="CP034036">
    <property type="protein sequence ID" value="QCR03887.1"/>
    <property type="molecule type" value="Genomic_DNA"/>
</dbReference>
<evidence type="ECO:0000313" key="2">
    <source>
        <dbReference type="EMBL" id="QCR03887.1"/>
    </source>
</evidence>
<reference evidence="1 3" key="1">
    <citation type="submission" date="2018-04" db="EMBL/GenBank/DDBJ databases">
        <title>Brenneria corticis sp.nov.</title>
        <authorList>
            <person name="Li Y."/>
        </authorList>
    </citation>
    <scope>NUCLEOTIDE SEQUENCE [LARGE SCALE GENOMIC DNA]</scope>
    <source>
        <strain evidence="1 3">LMG 2694</strain>
    </source>
</reference>